<name>A0A2A2K555_9BILA</name>
<dbReference type="EMBL" id="LIAE01009618">
    <property type="protein sequence ID" value="PAV69045.1"/>
    <property type="molecule type" value="Genomic_DNA"/>
</dbReference>
<evidence type="ECO:0000313" key="2">
    <source>
        <dbReference type="EMBL" id="PAV69045.1"/>
    </source>
</evidence>
<dbReference type="Proteomes" id="UP000218231">
    <property type="component" value="Unassembled WGS sequence"/>
</dbReference>
<protein>
    <submittedName>
        <fullName evidence="2">Uncharacterized protein</fullName>
    </submittedName>
</protein>
<organism evidence="2 3">
    <name type="scientific">Diploscapter pachys</name>
    <dbReference type="NCBI Taxonomy" id="2018661"/>
    <lineage>
        <taxon>Eukaryota</taxon>
        <taxon>Metazoa</taxon>
        <taxon>Ecdysozoa</taxon>
        <taxon>Nematoda</taxon>
        <taxon>Chromadorea</taxon>
        <taxon>Rhabditida</taxon>
        <taxon>Rhabditina</taxon>
        <taxon>Rhabditomorpha</taxon>
        <taxon>Rhabditoidea</taxon>
        <taxon>Rhabditidae</taxon>
        <taxon>Diploscapter</taxon>
    </lineage>
</organism>
<gene>
    <name evidence="2" type="ORF">WR25_17434</name>
</gene>
<reference evidence="2 3" key="1">
    <citation type="journal article" date="2017" name="Curr. Biol.">
        <title>Genome architecture and evolution of a unichromosomal asexual nematode.</title>
        <authorList>
            <person name="Fradin H."/>
            <person name="Zegar C."/>
            <person name="Gutwein M."/>
            <person name="Lucas J."/>
            <person name="Kovtun M."/>
            <person name="Corcoran D."/>
            <person name="Baugh L.R."/>
            <person name="Kiontke K."/>
            <person name="Gunsalus K."/>
            <person name="Fitch D.H."/>
            <person name="Piano F."/>
        </authorList>
    </citation>
    <scope>NUCLEOTIDE SEQUENCE [LARGE SCALE GENOMIC DNA]</scope>
    <source>
        <strain evidence="2">PF1309</strain>
    </source>
</reference>
<sequence>MIGNGTEGEARQEGEAAQHQDDADQQADPEAAGGREGSRARRRVALGGKAAGDRQHRYDHEEPPDPHRDAQQAVVPGRTRGQAGEGRSVVPHRAAARRGPPARPRTAPCRPG</sequence>
<feature type="region of interest" description="Disordered" evidence="1">
    <location>
        <begin position="1"/>
        <end position="112"/>
    </location>
</feature>
<comment type="caution">
    <text evidence="2">The sequence shown here is derived from an EMBL/GenBank/DDBJ whole genome shotgun (WGS) entry which is preliminary data.</text>
</comment>
<feature type="compositionally biased region" description="Basic and acidic residues" evidence="1">
    <location>
        <begin position="51"/>
        <end position="70"/>
    </location>
</feature>
<dbReference type="AlphaFoldDB" id="A0A2A2K555"/>
<accession>A0A2A2K555</accession>
<feature type="compositionally biased region" description="Basic and acidic residues" evidence="1">
    <location>
        <begin position="8"/>
        <end position="22"/>
    </location>
</feature>
<evidence type="ECO:0000256" key="1">
    <source>
        <dbReference type="SAM" id="MobiDB-lite"/>
    </source>
</evidence>
<proteinExistence type="predicted"/>
<feature type="compositionally biased region" description="Low complexity" evidence="1">
    <location>
        <begin position="91"/>
        <end position="112"/>
    </location>
</feature>
<keyword evidence="3" id="KW-1185">Reference proteome</keyword>
<evidence type="ECO:0000313" key="3">
    <source>
        <dbReference type="Proteomes" id="UP000218231"/>
    </source>
</evidence>